<evidence type="ECO:0000313" key="6">
    <source>
        <dbReference type="Proteomes" id="UP001428341"/>
    </source>
</evidence>
<sequence>MATPDIMEREQDFLLSPPLLDPSKGEGAKSRGMSIEKKIEFLESLTGNVSNRRSRRWLNDRLLMELVPRLDADEIRGLFAPPPWGDKVPPSPFCMTNYGEWDKFRNIDMDKEANIIKALNGSTLKRKCHVDTDKIAVLNAWRRIDCRTRDAFRRSYLPELIEGFEFYNLVSVTVTESKDEESLKMTRIKKKEKGSAEIPRITLSQFLRLSKEGICFLQGGLGFVVLEVLNMSYSFGFHLCNSKFHVSNSKLHSLFCNMAKKLVQYYVVDAFTDSAFKGNPAAVCLLEEDRDEEWLQAVASEFNISETCYLTRLTDAESPNPRFRLRWFTPVAEVELCGHATLAAAHTLFSRGLVNSNIIEFATLSGILTAKKVPDVKAMNDSNSQKGEARECYFIELDFPTVPTTDFNFSEVSLIHKALSVSSVMDMKITTTSEDIFVVLPSAKSVTDVEPQFDQIRKCPGSGIIVSGLAPPESGFDFYSRFFCPKFGINEDPVCGSAHCALATYWSQKLGKCDFVAYAASPRSGILNIHVDKQNQRVQLRGKAITVMEGSLFGFQLFTFCNSKFHVSNSKLHSLFCNMAKKLVQYSVVDAFTDSAFKGNPAAVCLLEEDRDEEWLQAVASEFNISETCYLTRLTDAESPNPRFRLRWFTPVAEVELCGHATLAAAHTLFSRGLVNSNIIEFATLSGILTAKKDPDVKAMNDSNSQNGEAQECYFIELDFPTVPTTDFNFSEVSLIHKALSVSSVMDMKITTTSEDIFVVLPSAKFVTDVEPQFDQIRKCPGRGIIVSGLAPPESGFDFYSRFFCPKFGINEDPVCGSAHCALATYWSQKLGKCDFVAYAASPRSGILNIHVDKQNQRVQLRGKAITVMEGSLTKTFFREKNPYNLCKFINHIGAHFILLQANIIKALNGSTLKRKVHVDADKIASNDADVVVLRVQDSFHRLSVAAWCPQAELNLSPIPKRESFLPGVSDISGNVDAFTDSAFKGNPAAVCLLEEDRDEEWLQAVASEFNISETCYLTRLTDAESPNPRFRLRWFTPVAEMELCGHATLAAAHTLFSTDLVNSNTIEFATLSGILTAKKVPNVKAMNDSNSQNGEAQECYFIELDFPAAPTADFNFSEVSLILKALGVSSVVDMKITTTCEDIFVVLPSAKSVADLQPKFDEMKKCPGRRGIIVSGLAPPESGFDFYSRFFCPKFCINEDPVCGSAYCALATYWSQKLGKCDFVAYAASPRSGILNIHLDEQNRRVQLRGKAITVMQGSLLV</sequence>
<feature type="region of interest" description="Disordered" evidence="3">
    <location>
        <begin position="1"/>
        <end position="29"/>
    </location>
</feature>
<dbReference type="Pfam" id="PF02567">
    <property type="entry name" value="PhzC-PhzF"/>
    <property type="match status" value="3"/>
</dbReference>
<dbReference type="EMBL" id="JBCGBO010000005">
    <property type="protein sequence ID" value="KAK9201690.1"/>
    <property type="molecule type" value="Genomic_DNA"/>
</dbReference>
<keyword evidence="2" id="KW-0413">Isomerase</keyword>
<comment type="caution">
    <text evidence="5">The sequence shown here is derived from an EMBL/GenBank/DDBJ whole genome shotgun (WGS) entry which is preliminary data.</text>
</comment>
<protein>
    <recommendedName>
        <fullName evidence="4">R3H-associated N-terminal domain-containing protein</fullName>
    </recommendedName>
</protein>
<dbReference type="GO" id="GO:0016853">
    <property type="term" value="F:isomerase activity"/>
    <property type="evidence" value="ECO:0007669"/>
    <property type="project" value="UniProtKB-KW"/>
</dbReference>
<dbReference type="Pfam" id="PF13902">
    <property type="entry name" value="R3H-assoc"/>
    <property type="match status" value="1"/>
</dbReference>
<dbReference type="PANTHER" id="PTHR13774:SF17">
    <property type="entry name" value="PHENAZINE BIOSYNTHESIS-LIKE DOMAIN-CONTAINING PROTEIN"/>
    <property type="match status" value="1"/>
</dbReference>
<dbReference type="Gene3D" id="3.10.310.10">
    <property type="entry name" value="Diaminopimelate Epimerase, Chain A, domain 1"/>
    <property type="match status" value="6"/>
</dbReference>
<dbReference type="SUPFAM" id="SSF54506">
    <property type="entry name" value="Diaminopimelate epimerase-like"/>
    <property type="match status" value="3"/>
</dbReference>
<evidence type="ECO:0000313" key="5">
    <source>
        <dbReference type="EMBL" id="KAK9201690.1"/>
    </source>
</evidence>
<feature type="domain" description="R3H-associated N-terminal" evidence="4">
    <location>
        <begin position="34"/>
        <end position="154"/>
    </location>
</feature>
<proteinExistence type="inferred from homology"/>
<dbReference type="AlphaFoldDB" id="A0AAP0MGQ8"/>
<accession>A0AAP0MGQ8</accession>
<organism evidence="5 6">
    <name type="scientific">Citrus x changshan-huyou</name>
    <dbReference type="NCBI Taxonomy" id="2935761"/>
    <lineage>
        <taxon>Eukaryota</taxon>
        <taxon>Viridiplantae</taxon>
        <taxon>Streptophyta</taxon>
        <taxon>Embryophyta</taxon>
        <taxon>Tracheophyta</taxon>
        <taxon>Spermatophyta</taxon>
        <taxon>Magnoliopsida</taxon>
        <taxon>eudicotyledons</taxon>
        <taxon>Gunneridae</taxon>
        <taxon>Pentapetalae</taxon>
        <taxon>rosids</taxon>
        <taxon>malvids</taxon>
        <taxon>Sapindales</taxon>
        <taxon>Rutaceae</taxon>
        <taxon>Aurantioideae</taxon>
        <taxon>Citrus</taxon>
    </lineage>
</organism>
<dbReference type="PANTHER" id="PTHR13774">
    <property type="entry name" value="PHENAZINE BIOSYNTHESIS PROTEIN"/>
    <property type="match status" value="1"/>
</dbReference>
<dbReference type="InterPro" id="IPR003719">
    <property type="entry name" value="Phenazine_PhzF-like"/>
</dbReference>
<dbReference type="GO" id="GO:0005737">
    <property type="term" value="C:cytoplasm"/>
    <property type="evidence" value="ECO:0007669"/>
    <property type="project" value="TreeGrafter"/>
</dbReference>
<dbReference type="Proteomes" id="UP001428341">
    <property type="component" value="Unassembled WGS sequence"/>
</dbReference>
<evidence type="ECO:0000259" key="4">
    <source>
        <dbReference type="Pfam" id="PF13902"/>
    </source>
</evidence>
<dbReference type="NCBIfam" id="TIGR00654">
    <property type="entry name" value="PhzF_family"/>
    <property type="match status" value="3"/>
</dbReference>
<comment type="similarity">
    <text evidence="1">Belongs to the PhzF family.</text>
</comment>
<evidence type="ECO:0000256" key="3">
    <source>
        <dbReference type="SAM" id="MobiDB-lite"/>
    </source>
</evidence>
<evidence type="ECO:0000256" key="1">
    <source>
        <dbReference type="ARBA" id="ARBA00008270"/>
    </source>
</evidence>
<reference evidence="5 6" key="1">
    <citation type="submission" date="2024-05" db="EMBL/GenBank/DDBJ databases">
        <title>Haplotype-resolved chromosome-level genome assembly of Huyou (Citrus changshanensis).</title>
        <authorList>
            <person name="Miao C."/>
            <person name="Chen W."/>
            <person name="Wu Y."/>
            <person name="Wang L."/>
            <person name="Zhao S."/>
            <person name="Grierson D."/>
            <person name="Xu C."/>
            <person name="Chen K."/>
        </authorList>
    </citation>
    <scope>NUCLEOTIDE SEQUENCE [LARGE SCALE GENOMIC DNA]</scope>
    <source>
        <strain evidence="5">01-14</strain>
        <tissue evidence="5">Leaf</tissue>
    </source>
</reference>
<name>A0AAP0MGQ8_9ROSI</name>
<dbReference type="InterPro" id="IPR025952">
    <property type="entry name" value="R3H-assoc_dom"/>
</dbReference>
<gene>
    <name evidence="5" type="ORF">WN944_016896</name>
</gene>
<keyword evidence="6" id="KW-1185">Reference proteome</keyword>
<feature type="compositionally biased region" description="Basic and acidic residues" evidence="3">
    <location>
        <begin position="1"/>
        <end position="12"/>
    </location>
</feature>
<evidence type="ECO:0000256" key="2">
    <source>
        <dbReference type="ARBA" id="ARBA00023235"/>
    </source>
</evidence>